<evidence type="ECO:0000256" key="1">
    <source>
        <dbReference type="SAM" id="Phobius"/>
    </source>
</evidence>
<feature type="transmembrane region" description="Helical" evidence="1">
    <location>
        <begin position="37"/>
        <end position="57"/>
    </location>
</feature>
<comment type="caution">
    <text evidence="2">The sequence shown here is derived from an EMBL/GenBank/DDBJ whole genome shotgun (WGS) entry which is preliminary data.</text>
</comment>
<dbReference type="AlphaFoldDB" id="A0A0F5H1K7"/>
<keyword evidence="1" id="KW-0812">Transmembrane</keyword>
<gene>
    <name evidence="2" type="ORF">MMELEA_02590</name>
</gene>
<keyword evidence="1" id="KW-1133">Transmembrane helix</keyword>
<reference evidence="2 3" key="1">
    <citation type="submission" date="2015-03" db="EMBL/GenBank/DDBJ databases">
        <title>Genome sequence of Mycoplasma meleagridis strain ATCC 25294.</title>
        <authorList>
            <person name="Yacoub E."/>
            <person name="Blanchard A."/>
            <person name="Sirand-Pugnet P."/>
            <person name="Mardassi B.B.A."/>
        </authorList>
    </citation>
    <scope>NUCLEOTIDE SEQUENCE [LARGE SCALE GENOMIC DNA]</scope>
    <source>
        <strain evidence="2 3">ATCC 25294</strain>
    </source>
</reference>
<proteinExistence type="predicted"/>
<evidence type="ECO:0000313" key="3">
    <source>
        <dbReference type="Proteomes" id="UP000033750"/>
    </source>
</evidence>
<feature type="transmembrane region" description="Helical" evidence="1">
    <location>
        <begin position="6"/>
        <end position="30"/>
    </location>
</feature>
<dbReference type="Proteomes" id="UP000033750">
    <property type="component" value="Unassembled WGS sequence"/>
</dbReference>
<name>A0A0F5H1K7_9BACT</name>
<keyword evidence="3" id="KW-1185">Reference proteome</keyword>
<keyword evidence="1" id="KW-0472">Membrane</keyword>
<organism evidence="2 3">
    <name type="scientific">Mycoplasmopsis meleagridis ATCC 25294</name>
    <dbReference type="NCBI Taxonomy" id="1264554"/>
    <lineage>
        <taxon>Bacteria</taxon>
        <taxon>Bacillati</taxon>
        <taxon>Mycoplasmatota</taxon>
        <taxon>Mycoplasmoidales</taxon>
        <taxon>Metamycoplasmataceae</taxon>
        <taxon>Mycoplasmopsis</taxon>
    </lineage>
</organism>
<evidence type="ECO:0000313" key="2">
    <source>
        <dbReference type="EMBL" id="KKB27068.1"/>
    </source>
</evidence>
<sequence>MFVNFVLFSLLVASAACSGVVLFSFSAFWISLIMLEILANVFVNSVWEATLVVWYFVLISFNFFNSSLPFADNTGCRYEALVTSCWVFLSWFFVPSEINLSNSSFQFFEGESVGEVTISVFACSNVEELALSKNPLSK</sequence>
<protein>
    <submittedName>
        <fullName evidence="2">Uncharacterized protein</fullName>
    </submittedName>
</protein>
<accession>A0A0F5H1K7</accession>
<dbReference type="EMBL" id="JZXN01000003">
    <property type="protein sequence ID" value="KKB27068.1"/>
    <property type="molecule type" value="Genomic_DNA"/>
</dbReference>